<dbReference type="CDD" id="cd00093">
    <property type="entry name" value="HTH_XRE"/>
    <property type="match status" value="1"/>
</dbReference>
<dbReference type="Proteomes" id="UP000610760">
    <property type="component" value="Unassembled WGS sequence"/>
</dbReference>
<evidence type="ECO:0000313" key="3">
    <source>
        <dbReference type="EMBL" id="MBC8560089.1"/>
    </source>
</evidence>
<dbReference type="PANTHER" id="PTHR46797">
    <property type="entry name" value="HTH-TYPE TRANSCRIPTIONAL REGULATOR"/>
    <property type="match status" value="1"/>
</dbReference>
<dbReference type="InterPro" id="IPR010982">
    <property type="entry name" value="Lambda_DNA-bd_dom_sf"/>
</dbReference>
<accession>A0A926E1V9</accession>
<dbReference type="RefSeq" id="WP_249295044.1">
    <property type="nucleotide sequence ID" value="NZ_JACRSV010000002.1"/>
</dbReference>
<evidence type="ECO:0000256" key="1">
    <source>
        <dbReference type="ARBA" id="ARBA00023125"/>
    </source>
</evidence>
<dbReference type="Pfam" id="PF01381">
    <property type="entry name" value="HTH_3"/>
    <property type="match status" value="1"/>
</dbReference>
<dbReference type="AlphaFoldDB" id="A0A926E1V9"/>
<dbReference type="GO" id="GO:0005829">
    <property type="term" value="C:cytosol"/>
    <property type="evidence" value="ECO:0007669"/>
    <property type="project" value="TreeGrafter"/>
</dbReference>
<comment type="caution">
    <text evidence="3">The sequence shown here is derived from an EMBL/GenBank/DDBJ whole genome shotgun (WGS) entry which is preliminary data.</text>
</comment>
<proteinExistence type="predicted"/>
<keyword evidence="1" id="KW-0238">DNA-binding</keyword>
<dbReference type="SUPFAM" id="SSF47413">
    <property type="entry name" value="lambda repressor-like DNA-binding domains"/>
    <property type="match status" value="1"/>
</dbReference>
<organism evidence="3 4">
    <name type="scientific">Fumia xinanensis</name>
    <dbReference type="NCBI Taxonomy" id="2763659"/>
    <lineage>
        <taxon>Bacteria</taxon>
        <taxon>Bacillati</taxon>
        <taxon>Bacillota</taxon>
        <taxon>Clostridia</taxon>
        <taxon>Eubacteriales</taxon>
        <taxon>Oscillospiraceae</taxon>
        <taxon>Fumia</taxon>
    </lineage>
</organism>
<dbReference type="InterPro" id="IPR001387">
    <property type="entry name" value="Cro/C1-type_HTH"/>
</dbReference>
<feature type="domain" description="HTH cro/C1-type" evidence="2">
    <location>
        <begin position="16"/>
        <end position="70"/>
    </location>
</feature>
<dbReference type="GO" id="GO:0003677">
    <property type="term" value="F:DNA binding"/>
    <property type="evidence" value="ECO:0007669"/>
    <property type="project" value="UniProtKB-KW"/>
</dbReference>
<evidence type="ECO:0000313" key="4">
    <source>
        <dbReference type="Proteomes" id="UP000610760"/>
    </source>
</evidence>
<keyword evidence="4" id="KW-1185">Reference proteome</keyword>
<sequence length="116" mass="13136">MTDKKREITKKTADRIRYFRKLLGMSQEQLAFAAGMNPAFLGHIEQGLKCPTIDTLQKICSALGISLSQLLDFDRGKGDVNAEARMRINRAVRRLDAEDANRVATIVEEIVRMKKE</sequence>
<dbReference type="InterPro" id="IPR050807">
    <property type="entry name" value="TransReg_Diox_bact_type"/>
</dbReference>
<gene>
    <name evidence="3" type="ORF">H8710_08420</name>
</gene>
<protein>
    <submittedName>
        <fullName evidence="3">Helix-turn-helix transcriptional regulator</fullName>
    </submittedName>
</protein>
<name>A0A926E1V9_9FIRM</name>
<dbReference type="Gene3D" id="1.10.260.40">
    <property type="entry name" value="lambda repressor-like DNA-binding domains"/>
    <property type="match status" value="1"/>
</dbReference>
<dbReference type="EMBL" id="JACRSV010000002">
    <property type="protein sequence ID" value="MBC8560089.1"/>
    <property type="molecule type" value="Genomic_DNA"/>
</dbReference>
<dbReference type="SMART" id="SM00530">
    <property type="entry name" value="HTH_XRE"/>
    <property type="match status" value="1"/>
</dbReference>
<dbReference type="PANTHER" id="PTHR46797:SF1">
    <property type="entry name" value="METHYLPHOSPHONATE SYNTHASE"/>
    <property type="match status" value="1"/>
</dbReference>
<dbReference type="GO" id="GO:0003700">
    <property type="term" value="F:DNA-binding transcription factor activity"/>
    <property type="evidence" value="ECO:0007669"/>
    <property type="project" value="TreeGrafter"/>
</dbReference>
<evidence type="ECO:0000259" key="2">
    <source>
        <dbReference type="PROSITE" id="PS50943"/>
    </source>
</evidence>
<reference evidence="3" key="1">
    <citation type="submission" date="2020-08" db="EMBL/GenBank/DDBJ databases">
        <title>Genome public.</title>
        <authorList>
            <person name="Liu C."/>
            <person name="Sun Q."/>
        </authorList>
    </citation>
    <scope>NUCLEOTIDE SEQUENCE</scope>
    <source>
        <strain evidence="3">NSJ-33</strain>
    </source>
</reference>
<dbReference type="PROSITE" id="PS50943">
    <property type="entry name" value="HTH_CROC1"/>
    <property type="match status" value="1"/>
</dbReference>